<dbReference type="AlphaFoldDB" id="A0A6S7GUF4"/>
<organism evidence="1 2">
    <name type="scientific">Paramuricea clavata</name>
    <name type="common">Red gorgonian</name>
    <name type="synonym">Violescent sea-whip</name>
    <dbReference type="NCBI Taxonomy" id="317549"/>
    <lineage>
        <taxon>Eukaryota</taxon>
        <taxon>Metazoa</taxon>
        <taxon>Cnidaria</taxon>
        <taxon>Anthozoa</taxon>
        <taxon>Octocorallia</taxon>
        <taxon>Malacalcyonacea</taxon>
        <taxon>Plexauridae</taxon>
        <taxon>Paramuricea</taxon>
    </lineage>
</organism>
<reference evidence="1" key="1">
    <citation type="submission" date="2020-04" db="EMBL/GenBank/DDBJ databases">
        <authorList>
            <person name="Alioto T."/>
            <person name="Alioto T."/>
            <person name="Gomez Garrido J."/>
        </authorList>
    </citation>
    <scope>NUCLEOTIDE SEQUENCE</scope>
    <source>
        <strain evidence="1">A484AB</strain>
    </source>
</reference>
<comment type="caution">
    <text evidence="1">The sequence shown here is derived from an EMBL/GenBank/DDBJ whole genome shotgun (WGS) entry which is preliminary data.</text>
</comment>
<evidence type="ECO:0000313" key="1">
    <source>
        <dbReference type="EMBL" id="CAB3989607.1"/>
    </source>
</evidence>
<proteinExistence type="predicted"/>
<gene>
    <name evidence="1" type="ORF">PACLA_8A022379</name>
</gene>
<sequence length="110" mass="12486">MLEGFYVDDLVSGGNTSEDVLDLYNKARSQMESGGFRLHKWKTNDPTLRQNICESEKDVPQQVIRGLEEDETYAKSKLVPQSGTKGEKVLGLAWNLQNDTIRFNFEQNAC</sequence>
<keyword evidence="2" id="KW-1185">Reference proteome</keyword>
<protein>
    <submittedName>
        <fullName evidence="1">Uncharacterized protein</fullName>
    </submittedName>
</protein>
<accession>A0A6S7GUF4</accession>
<name>A0A6S7GUF4_PARCT</name>
<dbReference type="EMBL" id="CACRXK020001518">
    <property type="protein sequence ID" value="CAB3989607.1"/>
    <property type="molecule type" value="Genomic_DNA"/>
</dbReference>
<evidence type="ECO:0000313" key="2">
    <source>
        <dbReference type="Proteomes" id="UP001152795"/>
    </source>
</evidence>
<dbReference type="OrthoDB" id="8052806at2759"/>
<dbReference type="Proteomes" id="UP001152795">
    <property type="component" value="Unassembled WGS sequence"/>
</dbReference>